<gene>
    <name evidence="1" type="ORF">PG991_012867</name>
</gene>
<reference evidence="1 2" key="1">
    <citation type="submission" date="2023-01" db="EMBL/GenBank/DDBJ databases">
        <title>Analysis of 21 Apiospora genomes using comparative genomics revels a genus with tremendous synthesis potential of carbohydrate active enzymes and secondary metabolites.</title>
        <authorList>
            <person name="Sorensen T."/>
        </authorList>
    </citation>
    <scope>NUCLEOTIDE SEQUENCE [LARGE SCALE GENOMIC DNA]</scope>
    <source>
        <strain evidence="1 2">CBS 20057</strain>
    </source>
</reference>
<sequence length="72" mass="7949">MPIARTKAEVGGGCGQRWIFAVDKDTTAHYHGRRVGIIRDIRRPAIMGGSMYYSTNKSKSDSKGKIMTESTT</sequence>
<evidence type="ECO:0000313" key="2">
    <source>
        <dbReference type="Proteomes" id="UP001396898"/>
    </source>
</evidence>
<dbReference type="Proteomes" id="UP001396898">
    <property type="component" value="Unassembled WGS sequence"/>
</dbReference>
<protein>
    <submittedName>
        <fullName evidence="1">Uncharacterized protein</fullName>
    </submittedName>
</protein>
<keyword evidence="2" id="KW-1185">Reference proteome</keyword>
<organism evidence="1 2">
    <name type="scientific">Apiospora marii</name>
    <dbReference type="NCBI Taxonomy" id="335849"/>
    <lineage>
        <taxon>Eukaryota</taxon>
        <taxon>Fungi</taxon>
        <taxon>Dikarya</taxon>
        <taxon>Ascomycota</taxon>
        <taxon>Pezizomycotina</taxon>
        <taxon>Sordariomycetes</taxon>
        <taxon>Xylariomycetidae</taxon>
        <taxon>Amphisphaeriales</taxon>
        <taxon>Apiosporaceae</taxon>
        <taxon>Apiospora</taxon>
    </lineage>
</organism>
<comment type="caution">
    <text evidence="1">The sequence shown here is derived from an EMBL/GenBank/DDBJ whole genome shotgun (WGS) entry which is preliminary data.</text>
</comment>
<dbReference type="EMBL" id="JAQQWI010000017">
    <property type="protein sequence ID" value="KAK8006570.1"/>
    <property type="molecule type" value="Genomic_DNA"/>
</dbReference>
<name>A0ABR1RAW1_9PEZI</name>
<accession>A0ABR1RAW1</accession>
<evidence type="ECO:0000313" key="1">
    <source>
        <dbReference type="EMBL" id="KAK8006570.1"/>
    </source>
</evidence>
<proteinExistence type="predicted"/>